<keyword evidence="3" id="KW-1003">Cell membrane</keyword>
<evidence type="ECO:0000313" key="8">
    <source>
        <dbReference type="EMBL" id="GAO31322.1"/>
    </source>
</evidence>
<evidence type="ECO:0000256" key="1">
    <source>
        <dbReference type="ARBA" id="ARBA00004651"/>
    </source>
</evidence>
<dbReference type="AlphaFoldDB" id="A0A0E9M0G2"/>
<dbReference type="PANTHER" id="PTHR34583">
    <property type="entry name" value="ANTIPORTER SUBUNIT MNHC2-RELATED"/>
    <property type="match status" value="1"/>
</dbReference>
<comment type="subcellular location">
    <subcellularLocation>
        <location evidence="1">Cell membrane</location>
        <topology evidence="1">Multi-pass membrane protein</topology>
    </subcellularLocation>
</comment>
<protein>
    <submittedName>
        <fullName evidence="8">Na(+) H(+) antiporter subunit C</fullName>
    </submittedName>
</protein>
<keyword evidence="9" id="KW-1185">Reference proteome</keyword>
<evidence type="ECO:0000256" key="2">
    <source>
        <dbReference type="ARBA" id="ARBA00010388"/>
    </source>
</evidence>
<feature type="transmembrane region" description="Helical" evidence="7">
    <location>
        <begin position="6"/>
        <end position="21"/>
    </location>
</feature>
<dbReference type="InterPro" id="IPR050601">
    <property type="entry name" value="CPA3_antiporter_subunitC"/>
</dbReference>
<name>A0A0E9M0G2_9BACT</name>
<comment type="caution">
    <text evidence="8">The sequence shown here is derived from an EMBL/GenBank/DDBJ whole genome shotgun (WGS) entry which is preliminary data.</text>
</comment>
<dbReference type="InterPro" id="IPR039428">
    <property type="entry name" value="NUOK/Mnh_C1-like"/>
</dbReference>
<sequence>MEYVIAVFIGLLYACGVYLILRRSIVKVILGVFVLSNATNLIIFLSGGIQRGGAPFIPEGAETVDPATISDPLPQALILTAIVISLGISAYILALKYRYFDVTGTHDLDQLKNTDQR</sequence>
<comment type="similarity">
    <text evidence="2">Belongs to the CPA3 antiporters (TC 2.A.63) subunit C family.</text>
</comment>
<dbReference type="PANTHER" id="PTHR34583:SF2">
    <property type="entry name" value="ANTIPORTER SUBUNIT MNHC2-RELATED"/>
    <property type="match status" value="1"/>
</dbReference>
<evidence type="ECO:0000256" key="4">
    <source>
        <dbReference type="ARBA" id="ARBA00022692"/>
    </source>
</evidence>
<keyword evidence="4 7" id="KW-0812">Transmembrane</keyword>
<evidence type="ECO:0000256" key="3">
    <source>
        <dbReference type="ARBA" id="ARBA00022475"/>
    </source>
</evidence>
<dbReference type="STRING" id="1236989.JCM15548_13673"/>
<evidence type="ECO:0000256" key="7">
    <source>
        <dbReference type="SAM" id="Phobius"/>
    </source>
</evidence>
<dbReference type="Gene3D" id="1.10.287.3510">
    <property type="match status" value="1"/>
</dbReference>
<feature type="transmembrane region" description="Helical" evidence="7">
    <location>
        <begin position="28"/>
        <end position="49"/>
    </location>
</feature>
<keyword evidence="5 7" id="KW-1133">Transmembrane helix</keyword>
<dbReference type="EMBL" id="BAZW01000044">
    <property type="protein sequence ID" value="GAO31322.1"/>
    <property type="molecule type" value="Genomic_DNA"/>
</dbReference>
<proteinExistence type="inferred from homology"/>
<keyword evidence="6 7" id="KW-0472">Membrane</keyword>
<dbReference type="Pfam" id="PF00420">
    <property type="entry name" value="Oxidored_q2"/>
    <property type="match status" value="1"/>
</dbReference>
<evidence type="ECO:0000256" key="6">
    <source>
        <dbReference type="ARBA" id="ARBA00023136"/>
    </source>
</evidence>
<reference evidence="8 9" key="1">
    <citation type="journal article" date="2015" name="Microbes Environ.">
        <title>Distribution and evolution of nitrogen fixation genes in the phylum bacteroidetes.</title>
        <authorList>
            <person name="Inoue J."/>
            <person name="Oshima K."/>
            <person name="Suda W."/>
            <person name="Sakamoto M."/>
            <person name="Iino T."/>
            <person name="Noda S."/>
            <person name="Hongoh Y."/>
            <person name="Hattori M."/>
            <person name="Ohkuma M."/>
        </authorList>
    </citation>
    <scope>NUCLEOTIDE SEQUENCE [LARGE SCALE GENOMIC DNA]</scope>
    <source>
        <strain evidence="8">JCM 15548</strain>
    </source>
</reference>
<gene>
    <name evidence="8" type="ORF">JCM15548_13673</name>
</gene>
<organism evidence="8 9">
    <name type="scientific">Geofilum rubicundum JCM 15548</name>
    <dbReference type="NCBI Taxonomy" id="1236989"/>
    <lineage>
        <taxon>Bacteria</taxon>
        <taxon>Pseudomonadati</taxon>
        <taxon>Bacteroidota</taxon>
        <taxon>Bacteroidia</taxon>
        <taxon>Marinilabiliales</taxon>
        <taxon>Marinilabiliaceae</taxon>
        <taxon>Geofilum</taxon>
    </lineage>
</organism>
<dbReference type="RefSeq" id="WP_062127336.1">
    <property type="nucleotide sequence ID" value="NZ_BAZW01000044.1"/>
</dbReference>
<dbReference type="GO" id="GO:0005886">
    <property type="term" value="C:plasma membrane"/>
    <property type="evidence" value="ECO:0007669"/>
    <property type="project" value="UniProtKB-SubCell"/>
</dbReference>
<evidence type="ECO:0000256" key="5">
    <source>
        <dbReference type="ARBA" id="ARBA00022989"/>
    </source>
</evidence>
<accession>A0A0E9M0G2</accession>
<evidence type="ECO:0000313" key="9">
    <source>
        <dbReference type="Proteomes" id="UP000032900"/>
    </source>
</evidence>
<dbReference type="Proteomes" id="UP000032900">
    <property type="component" value="Unassembled WGS sequence"/>
</dbReference>
<feature type="transmembrane region" description="Helical" evidence="7">
    <location>
        <begin position="76"/>
        <end position="95"/>
    </location>
</feature>
<dbReference type="OrthoDB" id="9799219at2"/>